<dbReference type="OrthoDB" id="3458445at2"/>
<dbReference type="Pfam" id="PF19054">
    <property type="entry name" value="DUF5753"/>
    <property type="match status" value="1"/>
</dbReference>
<sequence>MPNPGSESRDSPSLHRRRLGAVLRSFRERSLISREVAGQELDCSESKISRIENGDVRVHQRDLYALLDLYNVTDNKVRTELRELAAQGGKRGGWWTKYNNEVTGSFRRFMELETVATAIRRVSVTAIPGILQTQDYARRVISATAPHYTDEAIARQLALRAERQRRLFEPSPPDNWIILDEAVLHREVGGRRIMTAQLKRLLDAAEQPGIRMQLLPFSLGAHQAMPGSFAIMRFLPPDPDVVYSEGFTGEVMLDDPAELRSCFLVFDRLVSEALSPERTKNYIAEVLRDHY</sequence>
<organism evidence="2 3">
    <name type="scientific">Stackebrandtia endophytica</name>
    <dbReference type="NCBI Taxonomy" id="1496996"/>
    <lineage>
        <taxon>Bacteria</taxon>
        <taxon>Bacillati</taxon>
        <taxon>Actinomycetota</taxon>
        <taxon>Actinomycetes</taxon>
        <taxon>Glycomycetales</taxon>
        <taxon>Glycomycetaceae</taxon>
        <taxon>Stackebrandtia</taxon>
    </lineage>
</organism>
<dbReference type="CDD" id="cd00093">
    <property type="entry name" value="HTH_XRE"/>
    <property type="match status" value="1"/>
</dbReference>
<name>A0A543AYE5_9ACTN</name>
<dbReference type="SUPFAM" id="SSF47413">
    <property type="entry name" value="lambda repressor-like DNA-binding domains"/>
    <property type="match status" value="1"/>
</dbReference>
<gene>
    <name evidence="2" type="ORF">FB566_3154</name>
</gene>
<dbReference type="Proteomes" id="UP000317043">
    <property type="component" value="Unassembled WGS sequence"/>
</dbReference>
<accession>A0A543AYE5</accession>
<dbReference type="Pfam" id="PF13560">
    <property type="entry name" value="HTH_31"/>
    <property type="match status" value="1"/>
</dbReference>
<dbReference type="InterPro" id="IPR043917">
    <property type="entry name" value="DUF5753"/>
</dbReference>
<dbReference type="AlphaFoldDB" id="A0A543AYE5"/>
<dbReference type="RefSeq" id="WP_142040720.1">
    <property type="nucleotide sequence ID" value="NZ_JBHTGS010000001.1"/>
</dbReference>
<proteinExistence type="predicted"/>
<dbReference type="GO" id="GO:0003677">
    <property type="term" value="F:DNA binding"/>
    <property type="evidence" value="ECO:0007669"/>
    <property type="project" value="InterPro"/>
</dbReference>
<feature type="domain" description="HTH cro/C1-type" evidence="1">
    <location>
        <begin position="23"/>
        <end position="77"/>
    </location>
</feature>
<keyword evidence="3" id="KW-1185">Reference proteome</keyword>
<dbReference type="PROSITE" id="PS50943">
    <property type="entry name" value="HTH_CROC1"/>
    <property type="match status" value="1"/>
</dbReference>
<dbReference type="InParanoid" id="A0A543AYE5"/>
<evidence type="ECO:0000313" key="3">
    <source>
        <dbReference type="Proteomes" id="UP000317043"/>
    </source>
</evidence>
<dbReference type="InterPro" id="IPR010982">
    <property type="entry name" value="Lambda_DNA-bd_dom_sf"/>
</dbReference>
<dbReference type="Gene3D" id="1.10.260.40">
    <property type="entry name" value="lambda repressor-like DNA-binding domains"/>
    <property type="match status" value="1"/>
</dbReference>
<protein>
    <submittedName>
        <fullName evidence="2">Helix-turn-helix protein</fullName>
    </submittedName>
</protein>
<dbReference type="SMART" id="SM00530">
    <property type="entry name" value="HTH_XRE"/>
    <property type="match status" value="1"/>
</dbReference>
<evidence type="ECO:0000259" key="1">
    <source>
        <dbReference type="PROSITE" id="PS50943"/>
    </source>
</evidence>
<comment type="caution">
    <text evidence="2">The sequence shown here is derived from an EMBL/GenBank/DDBJ whole genome shotgun (WGS) entry which is preliminary data.</text>
</comment>
<dbReference type="InterPro" id="IPR001387">
    <property type="entry name" value="Cro/C1-type_HTH"/>
</dbReference>
<dbReference type="EMBL" id="VFOW01000001">
    <property type="protein sequence ID" value="TQL77595.1"/>
    <property type="molecule type" value="Genomic_DNA"/>
</dbReference>
<reference evidence="2 3" key="1">
    <citation type="submission" date="2019-06" db="EMBL/GenBank/DDBJ databases">
        <title>Sequencing the genomes of 1000 actinobacteria strains.</title>
        <authorList>
            <person name="Klenk H.-P."/>
        </authorList>
    </citation>
    <scope>NUCLEOTIDE SEQUENCE [LARGE SCALE GENOMIC DNA]</scope>
    <source>
        <strain evidence="2 3">DSM 45928</strain>
    </source>
</reference>
<evidence type="ECO:0000313" key="2">
    <source>
        <dbReference type="EMBL" id="TQL77595.1"/>
    </source>
</evidence>